<evidence type="ECO:0000256" key="2">
    <source>
        <dbReference type="ARBA" id="ARBA00023315"/>
    </source>
</evidence>
<sequence length="172" mass="18659">MTAHVRLARPDEVIACQDVERRAAAVFASTPYPHLVDAPPTDACVLRAAIAEGLQWIGIDSRDETRLAGQLTAAVDADSMLIAQVDVVPHAQRQGLGRALIGAAEAEARRRGLSSLWLRTFRDIPWNAPFYASLGFQPEAATENDVGEHGVAQERDLGLNPATRVTMRKLLV</sequence>
<evidence type="ECO:0000313" key="5">
    <source>
        <dbReference type="Proteomes" id="UP000011717"/>
    </source>
</evidence>
<dbReference type="Proteomes" id="UP000011717">
    <property type="component" value="Unassembled WGS sequence"/>
</dbReference>
<dbReference type="Gene3D" id="3.40.630.30">
    <property type="match status" value="1"/>
</dbReference>
<keyword evidence="2" id="KW-0012">Acyltransferase</keyword>
<dbReference type="AlphaFoldDB" id="M2U3I5"/>
<name>M2U3I5_9SPHN</name>
<dbReference type="PANTHER" id="PTHR43877">
    <property type="entry name" value="AMINOALKYLPHOSPHONATE N-ACETYLTRANSFERASE-RELATED-RELATED"/>
    <property type="match status" value="1"/>
</dbReference>
<dbReference type="OrthoDB" id="572496at2"/>
<dbReference type="GO" id="GO:0016747">
    <property type="term" value="F:acyltransferase activity, transferring groups other than amino-acyl groups"/>
    <property type="evidence" value="ECO:0007669"/>
    <property type="project" value="InterPro"/>
</dbReference>
<organism evidence="4 5">
    <name type="scientific">Pacificimonas flava</name>
    <dbReference type="NCBI Taxonomy" id="1234595"/>
    <lineage>
        <taxon>Bacteria</taxon>
        <taxon>Pseudomonadati</taxon>
        <taxon>Pseudomonadota</taxon>
        <taxon>Alphaproteobacteria</taxon>
        <taxon>Sphingomonadales</taxon>
        <taxon>Sphingosinicellaceae</taxon>
        <taxon>Pacificimonas</taxon>
    </lineage>
</organism>
<evidence type="ECO:0000256" key="1">
    <source>
        <dbReference type="ARBA" id="ARBA00022679"/>
    </source>
</evidence>
<dbReference type="PROSITE" id="PS51186">
    <property type="entry name" value="GNAT"/>
    <property type="match status" value="1"/>
</dbReference>
<proteinExistence type="predicted"/>
<accession>M2U3I5</accession>
<evidence type="ECO:0000313" key="4">
    <source>
        <dbReference type="EMBL" id="EMD82587.1"/>
    </source>
</evidence>
<dbReference type="Pfam" id="PF00583">
    <property type="entry name" value="Acetyltransf_1"/>
    <property type="match status" value="1"/>
</dbReference>
<feature type="domain" description="N-acetyltransferase" evidence="3">
    <location>
        <begin position="3"/>
        <end position="172"/>
    </location>
</feature>
<keyword evidence="5" id="KW-1185">Reference proteome</keyword>
<dbReference type="PANTHER" id="PTHR43877:SF1">
    <property type="entry name" value="ACETYLTRANSFERASE"/>
    <property type="match status" value="1"/>
</dbReference>
<dbReference type="EMBL" id="AMRV01000006">
    <property type="protein sequence ID" value="EMD82587.1"/>
    <property type="molecule type" value="Genomic_DNA"/>
</dbReference>
<gene>
    <name evidence="4" type="ORF">C725_1974</name>
</gene>
<dbReference type="RefSeq" id="WP_008602414.1">
    <property type="nucleotide sequence ID" value="NZ_AMRV01000006.1"/>
</dbReference>
<dbReference type="SUPFAM" id="SSF55729">
    <property type="entry name" value="Acyl-CoA N-acyltransferases (Nat)"/>
    <property type="match status" value="1"/>
</dbReference>
<dbReference type="CDD" id="cd04301">
    <property type="entry name" value="NAT_SF"/>
    <property type="match status" value="1"/>
</dbReference>
<keyword evidence="1 4" id="KW-0808">Transferase</keyword>
<evidence type="ECO:0000259" key="3">
    <source>
        <dbReference type="PROSITE" id="PS51186"/>
    </source>
</evidence>
<comment type="caution">
    <text evidence="4">The sequence shown here is derived from an EMBL/GenBank/DDBJ whole genome shotgun (WGS) entry which is preliminary data.</text>
</comment>
<dbReference type="InterPro" id="IPR050832">
    <property type="entry name" value="Bact_Acetyltransf"/>
</dbReference>
<dbReference type="InterPro" id="IPR000182">
    <property type="entry name" value="GNAT_dom"/>
</dbReference>
<reference evidence="4 5" key="1">
    <citation type="journal article" date="2013" name="Genome Announc.">
        <title>Draft Genome Sequence of Strain JLT2015T, Belonging to the Family Sphingomonadaceae of the Alphaproteobacteria.</title>
        <authorList>
            <person name="Tang K."/>
            <person name="Liu K."/>
            <person name="Li S."/>
            <person name="Jiao N."/>
        </authorList>
    </citation>
    <scope>NUCLEOTIDE SEQUENCE [LARGE SCALE GENOMIC DNA]</scope>
    <source>
        <strain evidence="4 5">JLT2015</strain>
    </source>
</reference>
<protein>
    <submittedName>
        <fullName evidence="4">Acetyltransferase (GNAT) family</fullName>
    </submittedName>
</protein>
<dbReference type="InterPro" id="IPR016181">
    <property type="entry name" value="Acyl_CoA_acyltransferase"/>
</dbReference>